<name>A0A5J4PZR2_9ZZZZ</name>
<evidence type="ECO:0000313" key="1">
    <source>
        <dbReference type="EMBL" id="KAA6314178.1"/>
    </source>
</evidence>
<dbReference type="EMBL" id="SNRY01005760">
    <property type="protein sequence ID" value="KAA6314178.1"/>
    <property type="molecule type" value="Genomic_DNA"/>
</dbReference>
<protein>
    <submittedName>
        <fullName evidence="1">Uncharacterized protein</fullName>
    </submittedName>
</protein>
<dbReference type="AlphaFoldDB" id="A0A5J4PZR2"/>
<reference evidence="1" key="1">
    <citation type="submission" date="2019-03" db="EMBL/GenBank/DDBJ databases">
        <title>Single cell metagenomics reveals metabolic interactions within the superorganism composed of flagellate Streblomastix strix and complex community of Bacteroidetes bacteria on its surface.</title>
        <authorList>
            <person name="Treitli S.C."/>
            <person name="Kolisko M."/>
            <person name="Husnik F."/>
            <person name="Keeling P."/>
            <person name="Hampl V."/>
        </authorList>
    </citation>
    <scope>NUCLEOTIDE SEQUENCE</scope>
    <source>
        <strain evidence="1">STM</strain>
    </source>
</reference>
<sequence length="346" mass="41221">MVGNYQSVAKLYEWIDVKGESDKIQLRKRNNKNELTNNLSQSSLVACNDFNFILSLFDAENKIDNDEIISKFKYIYKQKPELSSLGNDSLLFRLEINSEKQLFDFLIEQDLSKRQLVILYERFISSGDRYPAGELSDFVNKLLKKNNRFSRWKIKLINYLYNRITLPSSELSFLYEHLERILHEFEYDDESFGSSDMVEYITLINNINERFQAIWDNRRFYKVLFHNIERVSRQNLSVRIEFIKAINKSNNLKSIYHTFPPGFFDDIFDRLCSDCFDSGNKNYISDCLILISELNNDFILRNDRFMKSFKNLSCHSYIEYFPSENPNFALKYIMIIRIPSYCKFSI</sequence>
<organism evidence="1">
    <name type="scientific">termite gut metagenome</name>
    <dbReference type="NCBI Taxonomy" id="433724"/>
    <lineage>
        <taxon>unclassified sequences</taxon>
        <taxon>metagenomes</taxon>
        <taxon>organismal metagenomes</taxon>
    </lineage>
</organism>
<comment type="caution">
    <text evidence="1">The sequence shown here is derived from an EMBL/GenBank/DDBJ whole genome shotgun (WGS) entry which is preliminary data.</text>
</comment>
<proteinExistence type="predicted"/>
<gene>
    <name evidence="1" type="ORF">EZS27_035166</name>
</gene>
<accession>A0A5J4PZR2</accession>